<gene>
    <name evidence="2" type="ORF">A2777_02285</name>
</gene>
<protein>
    <recommendedName>
        <fullName evidence="4">DUF2680 domain-containing protein</fullName>
    </recommendedName>
</protein>
<sequence length="145" mass="16156">MKKITLTALILAVAGLVVLGSSTALAQSETTYPLIIQRIAEKFNLKPEEVNSVVNQTRQEQKTKFLADKKAQLEKNLTEKVSQGTITEAQKQAILEKFDGLQSRREQDRSDMEAWMKNNGLENIGPGLGFPGFKFGFGMRGMHGW</sequence>
<evidence type="ECO:0000313" key="2">
    <source>
        <dbReference type="EMBL" id="OGG08191.1"/>
    </source>
</evidence>
<proteinExistence type="predicted"/>
<reference evidence="2 3" key="1">
    <citation type="journal article" date="2016" name="Nat. Commun.">
        <title>Thousands of microbial genomes shed light on interconnected biogeochemical processes in an aquifer system.</title>
        <authorList>
            <person name="Anantharaman K."/>
            <person name="Brown C.T."/>
            <person name="Hug L.A."/>
            <person name="Sharon I."/>
            <person name="Castelle C.J."/>
            <person name="Probst A.J."/>
            <person name="Thomas B.C."/>
            <person name="Singh A."/>
            <person name="Wilkins M.J."/>
            <person name="Karaoz U."/>
            <person name="Brodie E.L."/>
            <person name="Williams K.H."/>
            <person name="Hubbard S.S."/>
            <person name="Banfield J.F."/>
        </authorList>
    </citation>
    <scope>NUCLEOTIDE SEQUENCE [LARGE SCALE GENOMIC DNA]</scope>
</reference>
<organism evidence="2 3">
    <name type="scientific">Candidatus Gottesmanbacteria bacterium RIFCSPHIGHO2_01_FULL_40_15</name>
    <dbReference type="NCBI Taxonomy" id="1798376"/>
    <lineage>
        <taxon>Bacteria</taxon>
        <taxon>Candidatus Gottesmaniibacteriota</taxon>
    </lineage>
</organism>
<accession>A0A1F5Z6Z0</accession>
<comment type="caution">
    <text evidence="2">The sequence shown here is derived from an EMBL/GenBank/DDBJ whole genome shotgun (WGS) entry which is preliminary data.</text>
</comment>
<evidence type="ECO:0000313" key="3">
    <source>
        <dbReference type="Proteomes" id="UP000177354"/>
    </source>
</evidence>
<keyword evidence="1" id="KW-0732">Signal</keyword>
<dbReference type="Proteomes" id="UP000177354">
    <property type="component" value="Unassembled WGS sequence"/>
</dbReference>
<feature type="chain" id="PRO_5009522822" description="DUF2680 domain-containing protein" evidence="1">
    <location>
        <begin position="27"/>
        <end position="145"/>
    </location>
</feature>
<dbReference type="AlphaFoldDB" id="A0A1F5Z6Z0"/>
<feature type="signal peptide" evidence="1">
    <location>
        <begin position="1"/>
        <end position="26"/>
    </location>
</feature>
<dbReference type="EMBL" id="MFJF01000005">
    <property type="protein sequence ID" value="OGG08191.1"/>
    <property type="molecule type" value="Genomic_DNA"/>
</dbReference>
<evidence type="ECO:0008006" key="4">
    <source>
        <dbReference type="Google" id="ProtNLM"/>
    </source>
</evidence>
<evidence type="ECO:0000256" key="1">
    <source>
        <dbReference type="SAM" id="SignalP"/>
    </source>
</evidence>
<name>A0A1F5Z6Z0_9BACT</name>